<dbReference type="EMBL" id="PVXP01000093">
    <property type="protein sequence ID" value="PRR79835.1"/>
    <property type="molecule type" value="Genomic_DNA"/>
</dbReference>
<evidence type="ECO:0000256" key="1">
    <source>
        <dbReference type="ARBA" id="ARBA00004651"/>
    </source>
</evidence>
<dbReference type="FunFam" id="1.10.3470.10:FF:000001">
    <property type="entry name" value="Vitamin B12 ABC transporter permease BtuC"/>
    <property type="match status" value="1"/>
</dbReference>
<dbReference type="GO" id="GO:0022857">
    <property type="term" value="F:transmembrane transporter activity"/>
    <property type="evidence" value="ECO:0007669"/>
    <property type="project" value="InterPro"/>
</dbReference>
<feature type="transmembrane region" description="Helical" evidence="8">
    <location>
        <begin position="92"/>
        <end position="110"/>
    </location>
</feature>
<sequence>MKTNLNILSEKVIKLKKENEGEKVKIKYRGIYTNWILLALLIVVFLFSFTVGSYSLPISQILNIFYDKIAGVQAFYGLNAENIIFKVRMPRIFAALIIGCALSAAGSAYQGLFRNPMVAPDILGASGGAGFGAAIGLLLSFSSAEVQLMSFILGLATVLFTLSINSVINRGRDGSTLSLILTGMVVSSLAQSFISIIKYVGDPEDKLPEITFWLMGGLSTVTTRDVATMILPMFLGLIPLFILRWNLNVLSFGDEEAGALGIDTRKIRGIIIICSTLITASSVSIGGIIGWVGLIIPHLSRMIVGPNYKVSLPASMLMGSIYLLLVDDIARGIFTTEIPLGILTSLIGAPFFIYLLMKGRRGWI</sequence>
<dbReference type="PANTHER" id="PTHR30472">
    <property type="entry name" value="FERRIC ENTEROBACTIN TRANSPORT SYSTEM PERMEASE PROTEIN"/>
    <property type="match status" value="1"/>
</dbReference>
<feature type="transmembrane region" description="Helical" evidence="8">
    <location>
        <begin position="174"/>
        <end position="197"/>
    </location>
</feature>
<feature type="transmembrane region" description="Helical" evidence="8">
    <location>
        <begin position="226"/>
        <end position="247"/>
    </location>
</feature>
<dbReference type="InterPro" id="IPR037294">
    <property type="entry name" value="ABC_BtuC-like"/>
</dbReference>
<evidence type="ECO:0000256" key="6">
    <source>
        <dbReference type="ARBA" id="ARBA00022989"/>
    </source>
</evidence>
<feature type="transmembrane region" description="Helical" evidence="8">
    <location>
        <begin position="122"/>
        <end position="141"/>
    </location>
</feature>
<dbReference type="RefSeq" id="WP_420866710.1">
    <property type="nucleotide sequence ID" value="NZ_PVXP01000093.1"/>
</dbReference>
<evidence type="ECO:0000256" key="3">
    <source>
        <dbReference type="ARBA" id="ARBA00022448"/>
    </source>
</evidence>
<keyword evidence="7 8" id="KW-0472">Membrane</keyword>
<feature type="transmembrane region" description="Helical" evidence="8">
    <location>
        <begin position="35"/>
        <end position="56"/>
    </location>
</feature>
<evidence type="ECO:0000313" key="9">
    <source>
        <dbReference type="EMBL" id="PRR79835.1"/>
    </source>
</evidence>
<name>A0A2T0B7K5_9CLOT</name>
<comment type="subcellular location">
    <subcellularLocation>
        <location evidence="1">Cell membrane</location>
        <topology evidence="1">Multi-pass membrane protein</topology>
    </subcellularLocation>
</comment>
<evidence type="ECO:0000256" key="7">
    <source>
        <dbReference type="ARBA" id="ARBA00023136"/>
    </source>
</evidence>
<dbReference type="GO" id="GO:0005886">
    <property type="term" value="C:plasma membrane"/>
    <property type="evidence" value="ECO:0007669"/>
    <property type="project" value="UniProtKB-SubCell"/>
</dbReference>
<accession>A0A2T0B7K5</accession>
<evidence type="ECO:0000313" key="10">
    <source>
        <dbReference type="Proteomes" id="UP000237798"/>
    </source>
</evidence>
<keyword evidence="3" id="KW-0813">Transport</keyword>
<dbReference type="Gene3D" id="1.10.3470.10">
    <property type="entry name" value="ABC transporter involved in vitamin B12 uptake, BtuC"/>
    <property type="match status" value="1"/>
</dbReference>
<dbReference type="InterPro" id="IPR000522">
    <property type="entry name" value="ABC_transptr_permease_BtuC"/>
</dbReference>
<dbReference type="PANTHER" id="PTHR30472:SF70">
    <property type="entry name" value="MOLYBDATE IMPORT SYSTEM PERMEASE PROTEIN MOLB"/>
    <property type="match status" value="1"/>
</dbReference>
<keyword evidence="5 8" id="KW-0812">Transmembrane</keyword>
<keyword evidence="6 8" id="KW-1133">Transmembrane helix</keyword>
<dbReference type="GO" id="GO:0033214">
    <property type="term" value="P:siderophore-iron import into cell"/>
    <property type="evidence" value="ECO:0007669"/>
    <property type="project" value="TreeGrafter"/>
</dbReference>
<dbReference type="SUPFAM" id="SSF81345">
    <property type="entry name" value="ABC transporter involved in vitamin B12 uptake, BtuC"/>
    <property type="match status" value="1"/>
</dbReference>
<evidence type="ECO:0000256" key="5">
    <source>
        <dbReference type="ARBA" id="ARBA00022692"/>
    </source>
</evidence>
<dbReference type="CDD" id="cd06550">
    <property type="entry name" value="TM_ABC_iron-siderophores_like"/>
    <property type="match status" value="1"/>
</dbReference>
<comment type="caution">
    <text evidence="9">The sequence shown here is derived from an EMBL/GenBank/DDBJ whole genome shotgun (WGS) entry which is preliminary data.</text>
</comment>
<feature type="transmembrane region" description="Helical" evidence="8">
    <location>
        <begin position="267"/>
        <end position="296"/>
    </location>
</feature>
<feature type="transmembrane region" description="Helical" evidence="8">
    <location>
        <begin position="338"/>
        <end position="357"/>
    </location>
</feature>
<evidence type="ECO:0000256" key="2">
    <source>
        <dbReference type="ARBA" id="ARBA00007935"/>
    </source>
</evidence>
<reference evidence="9 10" key="1">
    <citation type="submission" date="2018-03" db="EMBL/GenBank/DDBJ databases">
        <title>Genome sequence of Clostridium luticellarii DSM 29923.</title>
        <authorList>
            <person name="Poehlein A."/>
            <person name="Daniel R."/>
        </authorList>
    </citation>
    <scope>NUCLEOTIDE SEQUENCE [LARGE SCALE GENOMIC DNA]</scope>
    <source>
        <strain evidence="9 10">DSM 29923</strain>
    </source>
</reference>
<evidence type="ECO:0000256" key="4">
    <source>
        <dbReference type="ARBA" id="ARBA00022475"/>
    </source>
</evidence>
<gene>
    <name evidence="9" type="ORF">CLLU_34100</name>
</gene>
<dbReference type="Pfam" id="PF01032">
    <property type="entry name" value="FecCD"/>
    <property type="match status" value="1"/>
</dbReference>
<evidence type="ECO:0000256" key="8">
    <source>
        <dbReference type="SAM" id="Phobius"/>
    </source>
</evidence>
<dbReference type="Proteomes" id="UP000237798">
    <property type="component" value="Unassembled WGS sequence"/>
</dbReference>
<proteinExistence type="inferred from homology"/>
<keyword evidence="10" id="KW-1185">Reference proteome</keyword>
<protein>
    <submittedName>
        <fullName evidence="9">Putative ABC transporter permease protein</fullName>
    </submittedName>
</protein>
<organism evidence="9 10">
    <name type="scientific">Clostridium luticellarii</name>
    <dbReference type="NCBI Taxonomy" id="1691940"/>
    <lineage>
        <taxon>Bacteria</taxon>
        <taxon>Bacillati</taxon>
        <taxon>Bacillota</taxon>
        <taxon>Clostridia</taxon>
        <taxon>Eubacteriales</taxon>
        <taxon>Clostridiaceae</taxon>
        <taxon>Clostridium</taxon>
    </lineage>
</organism>
<dbReference type="AlphaFoldDB" id="A0A2T0B7K5"/>
<comment type="similarity">
    <text evidence="2">Belongs to the binding-protein-dependent transport system permease family. FecCD subfamily.</text>
</comment>
<keyword evidence="4" id="KW-1003">Cell membrane</keyword>
<feature type="transmembrane region" description="Helical" evidence="8">
    <location>
        <begin position="148"/>
        <end position="168"/>
    </location>
</feature>